<sequence>MSKLKAVKVAQFVPPTTDFYLNRFYQGTATQLKQLLLTKISRHRNSRYLTTDTSRCSQQISALPLNETSSNHQTLYSQKNIKNDAASTNQNDTASL</sequence>
<evidence type="ECO:0000313" key="2">
    <source>
        <dbReference type="EMBL" id="KZT76796.1"/>
    </source>
</evidence>
<keyword evidence="3" id="KW-1185">Reference proteome</keyword>
<dbReference type="EMBL" id="KV092912">
    <property type="protein sequence ID" value="KZT76796.1"/>
    <property type="molecule type" value="Genomic_DNA"/>
</dbReference>
<dbReference type="Proteomes" id="UP000250235">
    <property type="component" value="Unassembled WGS sequence"/>
</dbReference>
<reference evidence="2 3" key="1">
    <citation type="journal article" date="2015" name="Proc. Natl. Acad. Sci. U.S.A.">
        <title>The resurrection genome of Boea hygrometrica: A blueprint for survival of dehydration.</title>
        <authorList>
            <person name="Xiao L."/>
            <person name="Yang G."/>
            <person name="Zhang L."/>
            <person name="Yang X."/>
            <person name="Zhao S."/>
            <person name="Ji Z."/>
            <person name="Zhou Q."/>
            <person name="Hu M."/>
            <person name="Wang Y."/>
            <person name="Chen M."/>
            <person name="Xu Y."/>
            <person name="Jin H."/>
            <person name="Xiao X."/>
            <person name="Hu G."/>
            <person name="Bao F."/>
            <person name="Hu Y."/>
            <person name="Wan P."/>
            <person name="Li L."/>
            <person name="Deng X."/>
            <person name="Kuang T."/>
            <person name="Xiang C."/>
            <person name="Zhu J.K."/>
            <person name="Oliver M.J."/>
            <person name="He Y."/>
        </authorList>
    </citation>
    <scope>NUCLEOTIDE SEQUENCE [LARGE SCALE GENOMIC DNA]</scope>
    <source>
        <strain evidence="3">cv. XS01</strain>
    </source>
</reference>
<dbReference type="AlphaFoldDB" id="A0A2Z6ZU84"/>
<protein>
    <submittedName>
        <fullName evidence="2">Uncharacterized protein</fullName>
    </submittedName>
</protein>
<gene>
    <name evidence="2" type="ORF">F511_46179</name>
</gene>
<name>A0A2Z6ZU84_9LAMI</name>
<feature type="region of interest" description="Disordered" evidence="1">
    <location>
        <begin position="69"/>
        <end position="96"/>
    </location>
</feature>
<accession>A0A2Z6ZU84</accession>
<evidence type="ECO:0000313" key="3">
    <source>
        <dbReference type="Proteomes" id="UP000250235"/>
    </source>
</evidence>
<proteinExistence type="predicted"/>
<organism evidence="2 3">
    <name type="scientific">Dorcoceras hygrometricum</name>
    <dbReference type="NCBI Taxonomy" id="472368"/>
    <lineage>
        <taxon>Eukaryota</taxon>
        <taxon>Viridiplantae</taxon>
        <taxon>Streptophyta</taxon>
        <taxon>Embryophyta</taxon>
        <taxon>Tracheophyta</taxon>
        <taxon>Spermatophyta</taxon>
        <taxon>Magnoliopsida</taxon>
        <taxon>eudicotyledons</taxon>
        <taxon>Gunneridae</taxon>
        <taxon>Pentapetalae</taxon>
        <taxon>asterids</taxon>
        <taxon>lamiids</taxon>
        <taxon>Lamiales</taxon>
        <taxon>Gesneriaceae</taxon>
        <taxon>Didymocarpoideae</taxon>
        <taxon>Trichosporeae</taxon>
        <taxon>Loxocarpinae</taxon>
        <taxon>Dorcoceras</taxon>
    </lineage>
</organism>
<evidence type="ECO:0000256" key="1">
    <source>
        <dbReference type="SAM" id="MobiDB-lite"/>
    </source>
</evidence>